<feature type="transmembrane region" description="Helical" evidence="1">
    <location>
        <begin position="79"/>
        <end position="98"/>
    </location>
</feature>
<evidence type="ECO:0008006" key="4">
    <source>
        <dbReference type="Google" id="ProtNLM"/>
    </source>
</evidence>
<dbReference type="EMBL" id="CAADAT010000006">
    <property type="protein sequence ID" value="VFD53828.1"/>
    <property type="molecule type" value="Genomic_DNA"/>
</dbReference>
<gene>
    <name evidence="2" type="ORF">SAMEA1710456_01304</name>
</gene>
<name>A0AAX3GYD8_CLODI</name>
<reference evidence="2 3" key="1">
    <citation type="submission" date="2019-02" db="EMBL/GenBank/DDBJ databases">
        <authorList>
            <consortium name="Pathogen Informatics"/>
        </authorList>
    </citation>
    <scope>NUCLEOTIDE SEQUENCE [LARGE SCALE GENOMIC DNA]</scope>
    <source>
        <strain evidence="2 3">078GUE027</strain>
    </source>
</reference>
<dbReference type="RefSeq" id="WP_003421567.1">
    <property type="nucleotide sequence ID" value="NZ_BEHB01000009.1"/>
</dbReference>
<proteinExistence type="predicted"/>
<protein>
    <recommendedName>
        <fullName evidence="4">DUF3784 domain-containing protein</fullName>
    </recommendedName>
</protein>
<sequence>MNFGNINLIIIGVGIIILTTIISLIKPKISFCSEKYFNKLESIYGNIDRKRTVKLEVLSRYVMGLEYIVIGLFTRRLDITIIAMIIVAVITTVLYYLIRKKYITI</sequence>
<evidence type="ECO:0000256" key="1">
    <source>
        <dbReference type="SAM" id="Phobius"/>
    </source>
</evidence>
<evidence type="ECO:0000313" key="3">
    <source>
        <dbReference type="Proteomes" id="UP000346772"/>
    </source>
</evidence>
<accession>A0AAX3GYD8</accession>
<dbReference type="Proteomes" id="UP000346772">
    <property type="component" value="Unassembled WGS sequence"/>
</dbReference>
<keyword evidence="1" id="KW-0812">Transmembrane</keyword>
<evidence type="ECO:0000313" key="2">
    <source>
        <dbReference type="EMBL" id="VFD53828.1"/>
    </source>
</evidence>
<keyword evidence="1" id="KW-1133">Transmembrane helix</keyword>
<dbReference type="AlphaFoldDB" id="A0AAX3GYD8"/>
<feature type="transmembrane region" description="Helical" evidence="1">
    <location>
        <begin position="6"/>
        <end position="25"/>
    </location>
</feature>
<feature type="transmembrane region" description="Helical" evidence="1">
    <location>
        <begin position="57"/>
        <end position="73"/>
    </location>
</feature>
<organism evidence="2 3">
    <name type="scientific">Clostridioides difficile</name>
    <name type="common">Peptoclostridium difficile</name>
    <dbReference type="NCBI Taxonomy" id="1496"/>
    <lineage>
        <taxon>Bacteria</taxon>
        <taxon>Bacillati</taxon>
        <taxon>Bacillota</taxon>
        <taxon>Clostridia</taxon>
        <taxon>Peptostreptococcales</taxon>
        <taxon>Peptostreptococcaceae</taxon>
        <taxon>Clostridioides</taxon>
    </lineage>
</organism>
<comment type="caution">
    <text evidence="2">The sequence shown here is derived from an EMBL/GenBank/DDBJ whole genome shotgun (WGS) entry which is preliminary data.</text>
</comment>
<keyword evidence="1" id="KW-0472">Membrane</keyword>